<evidence type="ECO:0000313" key="2">
    <source>
        <dbReference type="EMBL" id="GLC31406.1"/>
    </source>
</evidence>
<accession>A0ABQ5N863</accession>
<evidence type="ECO:0000313" key="3">
    <source>
        <dbReference type="Proteomes" id="UP001208567"/>
    </source>
</evidence>
<dbReference type="Proteomes" id="UP001208567">
    <property type="component" value="Unassembled WGS sequence"/>
</dbReference>
<gene>
    <name evidence="2" type="ORF">bsdE14_28160</name>
</gene>
<keyword evidence="1" id="KW-0472">Membrane</keyword>
<dbReference type="EMBL" id="BRXR01000001">
    <property type="protein sequence ID" value="GLC31406.1"/>
    <property type="molecule type" value="Genomic_DNA"/>
</dbReference>
<dbReference type="RefSeq" id="WP_264850692.1">
    <property type="nucleotide sequence ID" value="NZ_BRXR01000001.1"/>
</dbReference>
<keyword evidence="1" id="KW-1133">Transmembrane helix</keyword>
<protein>
    <recommendedName>
        <fullName evidence="4">Type 4 fimbrial biogenesis protein PilX N-terminal domain-containing protein</fullName>
    </recommendedName>
</protein>
<proteinExistence type="predicted"/>
<keyword evidence="1" id="KW-0812">Transmembrane</keyword>
<comment type="caution">
    <text evidence="2">The sequence shown here is derived from an EMBL/GenBank/DDBJ whole genome shotgun (WGS) entry which is preliminary data.</text>
</comment>
<keyword evidence="3" id="KW-1185">Reference proteome</keyword>
<reference evidence="2 3" key="1">
    <citation type="journal article" date="2024" name="Int. J. Syst. Evol. Microbiol.">
        <title>Clostridium omnivorum sp. nov., isolated from anoxic soil under the treatment of reductive soil disinfestation.</title>
        <authorList>
            <person name="Ueki A."/>
            <person name="Tonouchi A."/>
            <person name="Kaku N."/>
            <person name="Honma S."/>
            <person name="Ueki K."/>
        </authorList>
    </citation>
    <scope>NUCLEOTIDE SEQUENCE [LARGE SCALE GENOMIC DNA]</scope>
    <source>
        <strain evidence="2 3">E14</strain>
    </source>
</reference>
<organism evidence="2 3">
    <name type="scientific">Clostridium omnivorum</name>
    <dbReference type="NCBI Taxonomy" id="1604902"/>
    <lineage>
        <taxon>Bacteria</taxon>
        <taxon>Bacillati</taxon>
        <taxon>Bacillota</taxon>
        <taxon>Clostridia</taxon>
        <taxon>Eubacteriales</taxon>
        <taxon>Clostridiaceae</taxon>
        <taxon>Clostridium</taxon>
    </lineage>
</organism>
<feature type="transmembrane region" description="Helical" evidence="1">
    <location>
        <begin position="12"/>
        <end position="34"/>
    </location>
</feature>
<evidence type="ECO:0008006" key="4">
    <source>
        <dbReference type="Google" id="ProtNLM"/>
    </source>
</evidence>
<name>A0ABQ5N863_9CLOT</name>
<sequence>MTVKKKKGSSMITIVVMFAVFITIGITTLSLLTADYQRRIVSSKKTQNLYASDSGINVVSGAMQKVVEQAVKRGNEAANDFLTSDLSAYTNPDGSINKASVDAEVNSRFKTTYKAYITSYLNDNDKKTKLTNGIYVDDAGNDHLLYDTTFSNKPTITLDFGGGSANFTTVNSKELLNIKVTSSFSKVPLSGETSNLKEVTAVLTISAAEYNKAYGVNSKSVTIEVNPIWKNAISIDGNMKIKSSVNISGDVFVKGNSEAVNEKVYTKYNGGIIIGSDDELSANAADIDNNKVSFNGKVITGSSFNINGQNRLVEVLGNIYARNVYVGKSEKTLPAAQNALNCVLNVTPKSGSEADTGAVYTVNDLCLNAAASKINIDKYYGVNDINNQSSFRPGIDSDFNSSSSIIVNTDDIGKSGGSSINIATEAVIMGAAYVNTNPAYQTGESVAIKGNYMAYTQPIGDGKITKDEDKIYGESNMQFGYYDPLQLADKFKNNAALTIVDKARYMELADSLKLLPGNNGINKAGIQLPNSSDKLINSGIAISNGKIVSSNYRSELDSRIITLKDGFAEKVYEMDNLSKIGVQSPLDINDVYAFGKINKTVFTGDDNPDYGSDNSIKNPVKQVILDGSIVKDIKNGNNIEFISDSKDVIILGKNAGVSFENNDTTKVITAKNGPISGIIITKKNIKVYGEVNFSGTILAGGDFVTEDTYKKSFSSNDNLVMKLIAGDYDNIYKKIFNYNYSIGTQVVTISNSASSNAGETGEAFQSDLIKVGNWKIVK</sequence>
<evidence type="ECO:0000256" key="1">
    <source>
        <dbReference type="SAM" id="Phobius"/>
    </source>
</evidence>